<comment type="caution">
    <text evidence="2">The sequence shown here is derived from an EMBL/GenBank/DDBJ whole genome shotgun (WGS) entry which is preliminary data.</text>
</comment>
<name>A0A5B7JR70_PORTR</name>
<dbReference type="Proteomes" id="UP000324222">
    <property type="component" value="Unassembled WGS sequence"/>
</dbReference>
<proteinExistence type="predicted"/>
<organism evidence="2 3">
    <name type="scientific">Portunus trituberculatus</name>
    <name type="common">Swimming crab</name>
    <name type="synonym">Neptunus trituberculatus</name>
    <dbReference type="NCBI Taxonomy" id="210409"/>
    <lineage>
        <taxon>Eukaryota</taxon>
        <taxon>Metazoa</taxon>
        <taxon>Ecdysozoa</taxon>
        <taxon>Arthropoda</taxon>
        <taxon>Crustacea</taxon>
        <taxon>Multicrustacea</taxon>
        <taxon>Malacostraca</taxon>
        <taxon>Eumalacostraca</taxon>
        <taxon>Eucarida</taxon>
        <taxon>Decapoda</taxon>
        <taxon>Pleocyemata</taxon>
        <taxon>Brachyura</taxon>
        <taxon>Eubrachyura</taxon>
        <taxon>Portunoidea</taxon>
        <taxon>Portunidae</taxon>
        <taxon>Portuninae</taxon>
        <taxon>Portunus</taxon>
    </lineage>
</organism>
<evidence type="ECO:0000313" key="3">
    <source>
        <dbReference type="Proteomes" id="UP000324222"/>
    </source>
</evidence>
<keyword evidence="3" id="KW-1185">Reference proteome</keyword>
<dbReference type="EMBL" id="VSRR010123053">
    <property type="protein sequence ID" value="MPD00472.1"/>
    <property type="molecule type" value="Genomic_DNA"/>
</dbReference>
<sequence length="67" mass="7358">MNKAIKKAKVPKRRSRTKDTRYRLQRGFVQPSVMTLTPCWAAGGACGAARQRSPDPLPVPTRGTGPH</sequence>
<accession>A0A5B7JR70</accession>
<protein>
    <submittedName>
        <fullName evidence="2">Uncharacterized protein</fullName>
    </submittedName>
</protein>
<gene>
    <name evidence="2" type="ORF">E2C01_095945</name>
</gene>
<evidence type="ECO:0000256" key="1">
    <source>
        <dbReference type="SAM" id="MobiDB-lite"/>
    </source>
</evidence>
<reference evidence="2 3" key="1">
    <citation type="submission" date="2019-05" db="EMBL/GenBank/DDBJ databases">
        <title>Another draft genome of Portunus trituberculatus and its Hox gene families provides insights of decapod evolution.</title>
        <authorList>
            <person name="Jeong J.-H."/>
            <person name="Song I."/>
            <person name="Kim S."/>
            <person name="Choi T."/>
            <person name="Kim D."/>
            <person name="Ryu S."/>
            <person name="Kim W."/>
        </authorList>
    </citation>
    <scope>NUCLEOTIDE SEQUENCE [LARGE SCALE GENOMIC DNA]</scope>
    <source>
        <tissue evidence="2">Muscle</tissue>
    </source>
</reference>
<evidence type="ECO:0000313" key="2">
    <source>
        <dbReference type="EMBL" id="MPD00472.1"/>
    </source>
</evidence>
<feature type="region of interest" description="Disordered" evidence="1">
    <location>
        <begin position="46"/>
        <end position="67"/>
    </location>
</feature>
<dbReference type="AlphaFoldDB" id="A0A5B7JR70"/>